<proteinExistence type="inferred from homology"/>
<sequence length="183" mass="20434">MNAVNLQSFDPSRGVDRGASRLKESLWYLTKCLFFLSSIPWPNQLQLFILRSFGAKVGRGINIKPRVNIHFPWKLTLGNDCWLGEELFILNFEPVVIGDDCCLSQRVFLCCGNHNFRDSTFTFRNEPIELKRGVWIGAQSFVGPGVTVDAETVVTAGSVVTMSLPANQICRGNPAVAVGLRWK</sequence>
<evidence type="ECO:0000313" key="3">
    <source>
        <dbReference type="EMBL" id="QDV41313.1"/>
    </source>
</evidence>
<dbReference type="EMBL" id="CP037423">
    <property type="protein sequence ID" value="QDV41313.1"/>
    <property type="molecule type" value="Genomic_DNA"/>
</dbReference>
<reference evidence="3 4" key="1">
    <citation type="submission" date="2019-03" db="EMBL/GenBank/DDBJ databases">
        <title>Deep-cultivation of Planctomycetes and their phenomic and genomic characterization uncovers novel biology.</title>
        <authorList>
            <person name="Wiegand S."/>
            <person name="Jogler M."/>
            <person name="Boedeker C."/>
            <person name="Pinto D."/>
            <person name="Vollmers J."/>
            <person name="Rivas-Marin E."/>
            <person name="Kohn T."/>
            <person name="Peeters S.H."/>
            <person name="Heuer A."/>
            <person name="Rast P."/>
            <person name="Oberbeckmann S."/>
            <person name="Bunk B."/>
            <person name="Jeske O."/>
            <person name="Meyerdierks A."/>
            <person name="Storesund J.E."/>
            <person name="Kallscheuer N."/>
            <person name="Luecker S."/>
            <person name="Lage O.M."/>
            <person name="Pohl T."/>
            <person name="Merkel B.J."/>
            <person name="Hornburger P."/>
            <person name="Mueller R.-W."/>
            <person name="Bruemmer F."/>
            <person name="Labrenz M."/>
            <person name="Spormann A.M."/>
            <person name="Op den Camp H."/>
            <person name="Overmann J."/>
            <person name="Amann R."/>
            <person name="Jetten M.S.M."/>
            <person name="Mascher T."/>
            <person name="Medema M.H."/>
            <person name="Devos D.P."/>
            <person name="Kaster A.-K."/>
            <person name="Ovreas L."/>
            <person name="Rohde M."/>
            <person name="Galperin M.Y."/>
            <person name="Jogler C."/>
        </authorList>
    </citation>
    <scope>NUCLEOTIDE SEQUENCE [LARGE SCALE GENOMIC DNA]</scope>
    <source>
        <strain evidence="3 4">Enr13</strain>
    </source>
</reference>
<dbReference type="KEGG" id="snep:Enr13x_11510"/>
<evidence type="ECO:0000256" key="1">
    <source>
        <dbReference type="ARBA" id="ARBA00007274"/>
    </source>
</evidence>
<dbReference type="GO" id="GO:0008925">
    <property type="term" value="F:maltose O-acetyltransferase activity"/>
    <property type="evidence" value="ECO:0007669"/>
    <property type="project" value="UniProtKB-EC"/>
</dbReference>
<dbReference type="OrthoDB" id="9812571at2"/>
<gene>
    <name evidence="3" type="primary">maa_3</name>
    <name evidence="3" type="ORF">Enr13x_11510</name>
</gene>
<dbReference type="AlphaFoldDB" id="A0A518HKE4"/>
<dbReference type="InterPro" id="IPR011004">
    <property type="entry name" value="Trimer_LpxA-like_sf"/>
</dbReference>
<dbReference type="PANTHER" id="PTHR23416:SF23">
    <property type="entry name" value="ACETYLTRANSFERASE C18B11.09C-RELATED"/>
    <property type="match status" value="1"/>
</dbReference>
<dbReference type="InterPro" id="IPR051159">
    <property type="entry name" value="Hexapeptide_acetyltransf"/>
</dbReference>
<organism evidence="3 4">
    <name type="scientific">Stieleria neptunia</name>
    <dbReference type="NCBI Taxonomy" id="2527979"/>
    <lineage>
        <taxon>Bacteria</taxon>
        <taxon>Pseudomonadati</taxon>
        <taxon>Planctomycetota</taxon>
        <taxon>Planctomycetia</taxon>
        <taxon>Pirellulales</taxon>
        <taxon>Pirellulaceae</taxon>
        <taxon>Stieleria</taxon>
    </lineage>
</organism>
<dbReference type="GO" id="GO:0005829">
    <property type="term" value="C:cytosol"/>
    <property type="evidence" value="ECO:0007669"/>
    <property type="project" value="TreeGrafter"/>
</dbReference>
<dbReference type="EC" id="2.3.1.79" evidence="3"/>
<keyword evidence="2 3" id="KW-0808">Transferase</keyword>
<dbReference type="Gene3D" id="2.160.10.10">
    <property type="entry name" value="Hexapeptide repeat proteins"/>
    <property type="match status" value="1"/>
</dbReference>
<accession>A0A518HKE4</accession>
<dbReference type="Proteomes" id="UP000319004">
    <property type="component" value="Chromosome"/>
</dbReference>
<keyword evidence="4" id="KW-1185">Reference proteome</keyword>
<protein>
    <submittedName>
        <fullName evidence="3">Maltose O-acetyltransferase</fullName>
        <ecNumber evidence="3">2.3.1.79</ecNumber>
    </submittedName>
</protein>
<evidence type="ECO:0000313" key="4">
    <source>
        <dbReference type="Proteomes" id="UP000319004"/>
    </source>
</evidence>
<evidence type="ECO:0000256" key="2">
    <source>
        <dbReference type="ARBA" id="ARBA00022679"/>
    </source>
</evidence>
<dbReference type="CDD" id="cd05825">
    <property type="entry name" value="LbH_wcaF_like"/>
    <property type="match status" value="1"/>
</dbReference>
<dbReference type="NCBIfam" id="NF007797">
    <property type="entry name" value="PRK10502.1"/>
    <property type="match status" value="1"/>
</dbReference>
<keyword evidence="3" id="KW-0012">Acyltransferase</keyword>
<comment type="similarity">
    <text evidence="1">Belongs to the transferase hexapeptide repeat family.</text>
</comment>
<dbReference type="RefSeq" id="WP_145385050.1">
    <property type="nucleotide sequence ID" value="NZ_CP037423.1"/>
</dbReference>
<dbReference type="SUPFAM" id="SSF51161">
    <property type="entry name" value="Trimeric LpxA-like enzymes"/>
    <property type="match status" value="1"/>
</dbReference>
<dbReference type="PANTHER" id="PTHR23416">
    <property type="entry name" value="SIALIC ACID SYNTHASE-RELATED"/>
    <property type="match status" value="1"/>
</dbReference>
<name>A0A518HKE4_9BACT</name>